<dbReference type="CDD" id="cd01392">
    <property type="entry name" value="HTH_LacI"/>
    <property type="match status" value="1"/>
</dbReference>
<dbReference type="Gene3D" id="1.10.260.40">
    <property type="entry name" value="lambda repressor-like DNA-binding domains"/>
    <property type="match status" value="1"/>
</dbReference>
<organism evidence="5 6">
    <name type="scientific">Paraburkholderia strydomiana</name>
    <dbReference type="NCBI Taxonomy" id="1245417"/>
    <lineage>
        <taxon>Bacteria</taxon>
        <taxon>Pseudomonadati</taxon>
        <taxon>Pseudomonadota</taxon>
        <taxon>Betaproteobacteria</taxon>
        <taxon>Burkholderiales</taxon>
        <taxon>Burkholderiaceae</taxon>
        <taxon>Paraburkholderia</taxon>
    </lineage>
</organism>
<evidence type="ECO:0000259" key="4">
    <source>
        <dbReference type="PROSITE" id="PS50932"/>
    </source>
</evidence>
<dbReference type="GO" id="GO:0003677">
    <property type="term" value="F:DNA binding"/>
    <property type="evidence" value="ECO:0007669"/>
    <property type="project" value="UniProtKB-KW"/>
</dbReference>
<dbReference type="PANTHER" id="PTHR30146:SF138">
    <property type="entry name" value="TRANSCRIPTIONAL REGULATORY PROTEIN"/>
    <property type="match status" value="1"/>
</dbReference>
<dbReference type="InterPro" id="IPR028082">
    <property type="entry name" value="Peripla_BP_I"/>
</dbReference>
<keyword evidence="2 5" id="KW-0238">DNA-binding</keyword>
<feature type="domain" description="HTH lacI-type" evidence="4">
    <location>
        <begin position="1"/>
        <end position="55"/>
    </location>
</feature>
<keyword evidence="1" id="KW-0805">Transcription regulation</keyword>
<dbReference type="EMBL" id="JAQQCL010000029">
    <property type="protein sequence ID" value="MFM0720373.1"/>
    <property type="molecule type" value="Genomic_DNA"/>
</dbReference>
<dbReference type="RefSeq" id="WP_408156402.1">
    <property type="nucleotide sequence ID" value="NZ_JAQQCJ010000036.1"/>
</dbReference>
<evidence type="ECO:0000256" key="3">
    <source>
        <dbReference type="ARBA" id="ARBA00023163"/>
    </source>
</evidence>
<dbReference type="Pfam" id="PF00532">
    <property type="entry name" value="Peripla_BP_1"/>
    <property type="match status" value="1"/>
</dbReference>
<evidence type="ECO:0000313" key="5">
    <source>
        <dbReference type="EMBL" id="MFM0720373.1"/>
    </source>
</evidence>
<protein>
    <submittedName>
        <fullName evidence="5">LacI family DNA-binding transcriptional regulator</fullName>
    </submittedName>
</protein>
<comment type="caution">
    <text evidence="5">The sequence shown here is derived from an EMBL/GenBank/DDBJ whole genome shotgun (WGS) entry which is preliminary data.</text>
</comment>
<evidence type="ECO:0000313" key="6">
    <source>
        <dbReference type="Proteomes" id="UP001629392"/>
    </source>
</evidence>
<sequence>MGIRQLASELNLSVSTISRALNDSDEVSAETRERVRAAALAHGYAPSKSAESLCKGRLDIIGLMLPMRREEEKYTLGVFMTLADGLQSVLAQHGMDLVMYASESWDDEFARLRRIVERRHVDGVILAGTRQHDERLDYVMSRNFPFVALGRSESGGEHAWVDLDFEAAADAGVARLVALGHRRIGASRWVSPITTQCMRMSIAAHGRKR</sequence>
<dbReference type="InterPro" id="IPR001761">
    <property type="entry name" value="Peripla_BP/Lac1_sug-bd_dom"/>
</dbReference>
<gene>
    <name evidence="5" type="ORF">PQQ73_29070</name>
</gene>
<dbReference type="Pfam" id="PF00356">
    <property type="entry name" value="LacI"/>
    <property type="match status" value="1"/>
</dbReference>
<dbReference type="PANTHER" id="PTHR30146">
    <property type="entry name" value="LACI-RELATED TRANSCRIPTIONAL REPRESSOR"/>
    <property type="match status" value="1"/>
</dbReference>
<name>A0ABW9EMT8_9BURK</name>
<evidence type="ECO:0000256" key="1">
    <source>
        <dbReference type="ARBA" id="ARBA00023015"/>
    </source>
</evidence>
<proteinExistence type="predicted"/>
<dbReference type="PROSITE" id="PS50932">
    <property type="entry name" value="HTH_LACI_2"/>
    <property type="match status" value="1"/>
</dbReference>
<evidence type="ECO:0000256" key="2">
    <source>
        <dbReference type="ARBA" id="ARBA00023125"/>
    </source>
</evidence>
<reference evidence="5 6" key="1">
    <citation type="journal article" date="2024" name="Chem. Sci.">
        <title>Discovery of megapolipeptins by genome mining of a Burkholderiales bacteria collection.</title>
        <authorList>
            <person name="Paulo B.S."/>
            <person name="Recchia M.J.J."/>
            <person name="Lee S."/>
            <person name="Fergusson C.H."/>
            <person name="Romanowski S.B."/>
            <person name="Hernandez A."/>
            <person name="Krull N."/>
            <person name="Liu D.Y."/>
            <person name="Cavanagh H."/>
            <person name="Bos A."/>
            <person name="Gray C.A."/>
            <person name="Murphy B.T."/>
            <person name="Linington R.G."/>
            <person name="Eustaquio A.S."/>
        </authorList>
    </citation>
    <scope>NUCLEOTIDE SEQUENCE [LARGE SCALE GENOMIC DNA]</scope>
    <source>
        <strain evidence="5 6">RL17-350-BIC-E</strain>
    </source>
</reference>
<dbReference type="Gene3D" id="3.40.50.2300">
    <property type="match status" value="1"/>
</dbReference>
<keyword evidence="6" id="KW-1185">Reference proteome</keyword>
<accession>A0ABW9EMT8</accession>
<dbReference type="Proteomes" id="UP001629392">
    <property type="component" value="Unassembled WGS sequence"/>
</dbReference>
<dbReference type="InterPro" id="IPR010982">
    <property type="entry name" value="Lambda_DNA-bd_dom_sf"/>
</dbReference>
<keyword evidence="3" id="KW-0804">Transcription</keyword>
<dbReference type="SUPFAM" id="SSF53822">
    <property type="entry name" value="Periplasmic binding protein-like I"/>
    <property type="match status" value="1"/>
</dbReference>
<dbReference type="InterPro" id="IPR000843">
    <property type="entry name" value="HTH_LacI"/>
</dbReference>
<dbReference type="SUPFAM" id="SSF47413">
    <property type="entry name" value="lambda repressor-like DNA-binding domains"/>
    <property type="match status" value="1"/>
</dbReference>
<dbReference type="SMART" id="SM00354">
    <property type="entry name" value="HTH_LACI"/>
    <property type="match status" value="1"/>
</dbReference>